<sequence length="214" mass="24347">MWNKFENMLFMLRKRGVQVVIDCPFCDITVEAMEKGVVTVYLDEIPDQKTTLLECPKCGEAIGAQQRMIYFNDTLDWGRAIRVWPTPQRILTESLPPVVASSLDEAERCFTGKAYLACAVMCGRVVEAICKDKLPNSRNLAGGLKALLDSQIIDNRIHEWGDALRIHRNIGAHATDVQITKEDARDLLDFSIAICDYIYVLTDKFEEFKKRKQS</sequence>
<name>A0ABX0FA43_9BACL</name>
<evidence type="ECO:0000313" key="2">
    <source>
        <dbReference type="EMBL" id="NGZ77173.1"/>
    </source>
</evidence>
<comment type="caution">
    <text evidence="2">The sequence shown here is derived from an EMBL/GenBank/DDBJ whole genome shotgun (WGS) entry which is preliminary data.</text>
</comment>
<evidence type="ECO:0000313" key="3">
    <source>
        <dbReference type="Proteomes" id="UP000800303"/>
    </source>
</evidence>
<organism evidence="2 3">
    <name type="scientific">Saccharibacillus alkalitolerans</name>
    <dbReference type="NCBI Taxonomy" id="2705290"/>
    <lineage>
        <taxon>Bacteria</taxon>
        <taxon>Bacillati</taxon>
        <taxon>Bacillota</taxon>
        <taxon>Bacilli</taxon>
        <taxon>Bacillales</taxon>
        <taxon>Paenibacillaceae</taxon>
        <taxon>Saccharibacillus</taxon>
    </lineage>
</organism>
<keyword evidence="3" id="KW-1185">Reference proteome</keyword>
<dbReference type="Proteomes" id="UP000800303">
    <property type="component" value="Unassembled WGS sequence"/>
</dbReference>
<reference evidence="2 3" key="1">
    <citation type="submission" date="2020-01" db="EMBL/GenBank/DDBJ databases">
        <title>Polyphasic characterisation and genomic insights into a novel alkali tolerant bacterium VR-M41.</title>
        <authorList>
            <person name="Vemuluri V.R."/>
        </authorList>
    </citation>
    <scope>NUCLEOTIDE SEQUENCE [LARGE SCALE GENOMIC DNA]</scope>
    <source>
        <strain evidence="2 3">VR-M41</strain>
    </source>
</reference>
<accession>A0ABX0FA43</accession>
<evidence type="ECO:0000259" key="1">
    <source>
        <dbReference type="Pfam" id="PF13643"/>
    </source>
</evidence>
<dbReference type="InterPro" id="IPR025285">
    <property type="entry name" value="DUF4145"/>
</dbReference>
<gene>
    <name evidence="2" type="ORF">GYN08_17905</name>
</gene>
<proteinExistence type="predicted"/>
<dbReference type="EMBL" id="JAAFGS010000007">
    <property type="protein sequence ID" value="NGZ77173.1"/>
    <property type="molecule type" value="Genomic_DNA"/>
</dbReference>
<feature type="domain" description="DUF4145" evidence="1">
    <location>
        <begin position="105"/>
        <end position="190"/>
    </location>
</feature>
<protein>
    <submittedName>
        <fullName evidence="2">DUF4145 domain-containing protein</fullName>
    </submittedName>
</protein>
<dbReference type="RefSeq" id="WP_166277098.1">
    <property type="nucleotide sequence ID" value="NZ_JAAFGS010000007.1"/>
</dbReference>
<dbReference type="Pfam" id="PF13643">
    <property type="entry name" value="DUF4145"/>
    <property type="match status" value="1"/>
</dbReference>